<accession>A0A182MRJ5</accession>
<protein>
    <submittedName>
        <fullName evidence="2">Uncharacterized protein</fullName>
    </submittedName>
</protein>
<reference evidence="2" key="2">
    <citation type="submission" date="2020-05" db="UniProtKB">
        <authorList>
            <consortium name="EnsemblMetazoa"/>
        </authorList>
    </citation>
    <scope>IDENTIFICATION</scope>
    <source>
        <strain evidence="2">A-37</strain>
    </source>
</reference>
<evidence type="ECO:0000256" key="1">
    <source>
        <dbReference type="SAM" id="MobiDB-lite"/>
    </source>
</evidence>
<feature type="compositionally biased region" description="Gly residues" evidence="1">
    <location>
        <begin position="35"/>
        <end position="54"/>
    </location>
</feature>
<organism evidence="2 3">
    <name type="scientific">Anopheles culicifacies</name>
    <dbReference type="NCBI Taxonomy" id="139723"/>
    <lineage>
        <taxon>Eukaryota</taxon>
        <taxon>Metazoa</taxon>
        <taxon>Ecdysozoa</taxon>
        <taxon>Arthropoda</taxon>
        <taxon>Hexapoda</taxon>
        <taxon>Insecta</taxon>
        <taxon>Pterygota</taxon>
        <taxon>Neoptera</taxon>
        <taxon>Endopterygota</taxon>
        <taxon>Diptera</taxon>
        <taxon>Nematocera</taxon>
        <taxon>Culicoidea</taxon>
        <taxon>Culicidae</taxon>
        <taxon>Anophelinae</taxon>
        <taxon>Anopheles</taxon>
        <taxon>culicifacies species complex</taxon>
    </lineage>
</organism>
<dbReference type="VEuPathDB" id="VectorBase:ACUA024563"/>
<reference evidence="3" key="1">
    <citation type="submission" date="2013-09" db="EMBL/GenBank/DDBJ databases">
        <title>The Genome Sequence of Anopheles culicifacies species A.</title>
        <authorList>
            <consortium name="The Broad Institute Genomics Platform"/>
            <person name="Neafsey D.E."/>
            <person name="Besansky N."/>
            <person name="Howell P."/>
            <person name="Walton C."/>
            <person name="Young S.K."/>
            <person name="Zeng Q."/>
            <person name="Gargeya S."/>
            <person name="Fitzgerald M."/>
            <person name="Haas B."/>
            <person name="Abouelleil A."/>
            <person name="Allen A.W."/>
            <person name="Alvarado L."/>
            <person name="Arachchi H.M."/>
            <person name="Berlin A.M."/>
            <person name="Chapman S.B."/>
            <person name="Gainer-Dewar J."/>
            <person name="Goldberg J."/>
            <person name="Griggs A."/>
            <person name="Gujja S."/>
            <person name="Hansen M."/>
            <person name="Howarth C."/>
            <person name="Imamovic A."/>
            <person name="Ireland A."/>
            <person name="Larimer J."/>
            <person name="McCowan C."/>
            <person name="Murphy C."/>
            <person name="Pearson M."/>
            <person name="Poon T.W."/>
            <person name="Priest M."/>
            <person name="Roberts A."/>
            <person name="Saif S."/>
            <person name="Shea T."/>
            <person name="Sisk P."/>
            <person name="Sykes S."/>
            <person name="Wortman J."/>
            <person name="Nusbaum C."/>
            <person name="Birren B."/>
        </authorList>
    </citation>
    <scope>NUCLEOTIDE SEQUENCE [LARGE SCALE GENOMIC DNA]</scope>
    <source>
        <strain evidence="3">A-37</strain>
    </source>
</reference>
<dbReference type="Proteomes" id="UP000075883">
    <property type="component" value="Unassembled WGS sequence"/>
</dbReference>
<keyword evidence="3" id="KW-1185">Reference proteome</keyword>
<sequence length="135" mass="12885">MVQAAHSGCVRREKCLARGSGDGDPEELVGVSGAADGGMMGVEGPPVAGGWGGGGGEVCRELPAEAAAATAAAAAAAFGRKPGGSCGLAGQLAEFCQTPSAADDASDISSGLGPDANCAISGSGNMRNGDRICCS</sequence>
<proteinExistence type="predicted"/>
<dbReference type="AlphaFoldDB" id="A0A182MRJ5"/>
<evidence type="ECO:0000313" key="3">
    <source>
        <dbReference type="Proteomes" id="UP000075883"/>
    </source>
</evidence>
<evidence type="ECO:0000313" key="2">
    <source>
        <dbReference type="EnsemblMetazoa" id="ACUA024563-PA"/>
    </source>
</evidence>
<dbReference type="EnsemblMetazoa" id="ACUA024563-RA">
    <property type="protein sequence ID" value="ACUA024563-PA"/>
    <property type="gene ID" value="ACUA024563"/>
</dbReference>
<feature type="region of interest" description="Disordered" evidence="1">
    <location>
        <begin position="16"/>
        <end position="54"/>
    </location>
</feature>
<dbReference type="EMBL" id="AXCM01001066">
    <property type="status" value="NOT_ANNOTATED_CDS"/>
    <property type="molecule type" value="Genomic_DNA"/>
</dbReference>
<name>A0A182MRJ5_9DIPT</name>